<name>A0A509BS47_9ENTR</name>
<gene>
    <name evidence="2" type="ORF">NCTC6947_01429</name>
</gene>
<evidence type="ECO:0000256" key="1">
    <source>
        <dbReference type="SAM" id="SignalP"/>
    </source>
</evidence>
<protein>
    <submittedName>
        <fullName evidence="2">Membrane protein</fullName>
    </submittedName>
</protein>
<proteinExistence type="predicted"/>
<evidence type="ECO:0000313" key="2">
    <source>
        <dbReference type="EMBL" id="VUC76142.1"/>
    </source>
</evidence>
<dbReference type="AlphaFoldDB" id="A0A509BS47"/>
<accession>A0A509BS47</accession>
<keyword evidence="1" id="KW-0732">Signal</keyword>
<sequence>MQATVKRRLTKVALALVVAGYCAAPAVAANGNLKSGQWQIVSEQTGTIQGTVPWITRAADKTADTDKDHVTVTIDRGDRKIVTEGDKQFHVGDKVTVNWAIGDTEGDLDTDNTATKATVKWVSFSDQKWQRPQRSWYW</sequence>
<reference evidence="2" key="1">
    <citation type="submission" date="2019-06" db="EMBL/GenBank/DDBJ databases">
        <authorList>
            <consortium name="Pathogen Informatics"/>
        </authorList>
    </citation>
    <scope>NUCLEOTIDE SEQUENCE</scope>
    <source>
        <strain evidence="2">NCTC6947</strain>
    </source>
</reference>
<feature type="signal peptide" evidence="1">
    <location>
        <begin position="1"/>
        <end position="28"/>
    </location>
</feature>
<organism evidence="2">
    <name type="scientific">Salmonella sp. NCTC 6947</name>
    <dbReference type="NCBI Taxonomy" id="2583581"/>
    <lineage>
        <taxon>Bacteria</taxon>
        <taxon>Pseudomonadati</taxon>
        <taxon>Pseudomonadota</taxon>
        <taxon>Gammaproteobacteria</taxon>
        <taxon>Enterobacterales</taxon>
        <taxon>Enterobacteriaceae</taxon>
        <taxon>Salmonella</taxon>
    </lineage>
</organism>
<dbReference type="EMBL" id="CABFNZ010000003">
    <property type="protein sequence ID" value="VUC76142.1"/>
    <property type="molecule type" value="Genomic_DNA"/>
</dbReference>
<feature type="chain" id="PRO_5021309272" evidence="1">
    <location>
        <begin position="29"/>
        <end position="138"/>
    </location>
</feature>